<sequence>MTVAFGTSPKLVANAQNNKSNTENLANKVAGWLFYAATGIAIVAAIYWTWTRGFSYALPIVVTVLITACPHALGLAIPLVASRMTGLAAKHGLLIQNRNALESINDVKYVMMDKTGTLTEGRFKVQDVTVLDQDYSKSDVLKYAAALEQGSTHPLATGIVEAAGNTTLPTVQDFKIYLVQVLQGRLMGRQWQW</sequence>
<dbReference type="Gene3D" id="3.40.1110.10">
    <property type="entry name" value="Calcium-transporting ATPase, cytoplasmic domain N"/>
    <property type="match status" value="1"/>
</dbReference>
<dbReference type="InterPro" id="IPR023298">
    <property type="entry name" value="ATPase_P-typ_TM_dom_sf"/>
</dbReference>
<evidence type="ECO:0000256" key="3">
    <source>
        <dbReference type="ARBA" id="ARBA00022539"/>
    </source>
</evidence>
<dbReference type="PROSITE" id="PS00154">
    <property type="entry name" value="ATPASE_E1_E2"/>
    <property type="match status" value="1"/>
</dbReference>
<evidence type="ECO:0000256" key="8">
    <source>
        <dbReference type="ARBA" id="ARBA00049338"/>
    </source>
</evidence>
<accession>A0A380NXN5</accession>
<evidence type="ECO:0000256" key="9">
    <source>
        <dbReference type="SAM" id="Phobius"/>
    </source>
</evidence>
<feature type="transmembrane region" description="Helical" evidence="9">
    <location>
        <begin position="56"/>
        <end position="81"/>
    </location>
</feature>
<name>A0A380NXN5_WEIVI</name>
<evidence type="ECO:0000313" key="10">
    <source>
        <dbReference type="EMBL" id="SUP52282.1"/>
    </source>
</evidence>
<feature type="transmembrane region" description="Helical" evidence="9">
    <location>
        <begin position="29"/>
        <end position="50"/>
    </location>
</feature>
<comment type="catalytic activity">
    <reaction evidence="8">
        <text>Cd(2+)(in) + ATP + H2O = Cd(2+)(out) + ADP + phosphate + H(+)</text>
        <dbReference type="Rhea" id="RHEA:12132"/>
        <dbReference type="ChEBI" id="CHEBI:15377"/>
        <dbReference type="ChEBI" id="CHEBI:15378"/>
        <dbReference type="ChEBI" id="CHEBI:30616"/>
        <dbReference type="ChEBI" id="CHEBI:43474"/>
        <dbReference type="ChEBI" id="CHEBI:48775"/>
        <dbReference type="ChEBI" id="CHEBI:456216"/>
        <dbReference type="EC" id="7.2.2.21"/>
    </reaction>
</comment>
<keyword evidence="6 9" id="KW-0472">Membrane</keyword>
<evidence type="ECO:0000313" key="11">
    <source>
        <dbReference type="Proteomes" id="UP000254621"/>
    </source>
</evidence>
<dbReference type="InterPro" id="IPR018303">
    <property type="entry name" value="ATPase_P-typ_P_site"/>
</dbReference>
<keyword evidence="3" id="KW-0104">Cadmium</keyword>
<gene>
    <name evidence="10" type="primary">copB_3</name>
    <name evidence="10" type="ORF">NCTC13645_00160</name>
</gene>
<reference evidence="10 11" key="1">
    <citation type="submission" date="2018-06" db="EMBL/GenBank/DDBJ databases">
        <authorList>
            <consortium name="Pathogen Informatics"/>
            <person name="Doyle S."/>
        </authorList>
    </citation>
    <scope>NUCLEOTIDE SEQUENCE [LARGE SCALE GENOMIC DNA]</scope>
    <source>
        <strain evidence="10 11">NCTC13645</strain>
    </source>
</reference>
<organism evidence="10 11">
    <name type="scientific">Weissella viridescens</name>
    <name type="common">Lactobacillus viridescens</name>
    <dbReference type="NCBI Taxonomy" id="1629"/>
    <lineage>
        <taxon>Bacteria</taxon>
        <taxon>Bacillati</taxon>
        <taxon>Bacillota</taxon>
        <taxon>Bacilli</taxon>
        <taxon>Lactobacillales</taxon>
        <taxon>Lactobacillaceae</taxon>
        <taxon>Weissella</taxon>
    </lineage>
</organism>
<dbReference type="PANTHER" id="PTHR48085:SF1">
    <property type="entry name" value="CATION TRANSPORTING ATPASE (E1-E2 FAMILY)"/>
    <property type="match status" value="1"/>
</dbReference>
<dbReference type="SUPFAM" id="SSF81665">
    <property type="entry name" value="Calcium ATPase, transmembrane domain M"/>
    <property type="match status" value="1"/>
</dbReference>
<evidence type="ECO:0000256" key="7">
    <source>
        <dbReference type="ARBA" id="ARBA00039103"/>
    </source>
</evidence>
<evidence type="ECO:0000256" key="5">
    <source>
        <dbReference type="ARBA" id="ARBA00022989"/>
    </source>
</evidence>
<dbReference type="GO" id="GO:0016020">
    <property type="term" value="C:membrane"/>
    <property type="evidence" value="ECO:0007669"/>
    <property type="project" value="UniProtKB-SubCell"/>
</dbReference>
<comment type="similarity">
    <text evidence="2">Belongs to the cation transport ATPase (P-type) (TC 3.A.3) family. Type IB subfamily.</text>
</comment>
<dbReference type="GO" id="GO:0005524">
    <property type="term" value="F:ATP binding"/>
    <property type="evidence" value="ECO:0007669"/>
    <property type="project" value="InterPro"/>
</dbReference>
<dbReference type="InterPro" id="IPR051014">
    <property type="entry name" value="Cation_Transport_ATPase_IB"/>
</dbReference>
<keyword evidence="4 9" id="KW-0812">Transmembrane</keyword>
<dbReference type="NCBIfam" id="TIGR01494">
    <property type="entry name" value="ATPase_P-type"/>
    <property type="match status" value="1"/>
</dbReference>
<protein>
    <recommendedName>
        <fullName evidence="7">Cd(2+)-exporting ATPase</fullName>
        <ecNumber evidence="7">7.2.2.21</ecNumber>
    </recommendedName>
</protein>
<evidence type="ECO:0000256" key="6">
    <source>
        <dbReference type="ARBA" id="ARBA00023136"/>
    </source>
</evidence>
<dbReference type="EC" id="7.2.2.21" evidence="7"/>
<keyword evidence="5 9" id="KW-1133">Transmembrane helix</keyword>
<dbReference type="InterPro" id="IPR023299">
    <property type="entry name" value="ATPase_P-typ_cyto_dom_N"/>
</dbReference>
<proteinExistence type="inferred from homology"/>
<dbReference type="SUPFAM" id="SSF81660">
    <property type="entry name" value="Metal cation-transporting ATPase, ATP-binding domain N"/>
    <property type="match status" value="1"/>
</dbReference>
<dbReference type="Gene3D" id="1.20.1110.10">
    <property type="entry name" value="Calcium-transporting ATPase, transmembrane domain"/>
    <property type="match status" value="1"/>
</dbReference>
<dbReference type="Proteomes" id="UP000254621">
    <property type="component" value="Unassembled WGS sequence"/>
</dbReference>
<evidence type="ECO:0000256" key="1">
    <source>
        <dbReference type="ARBA" id="ARBA00004370"/>
    </source>
</evidence>
<dbReference type="GO" id="GO:0016887">
    <property type="term" value="F:ATP hydrolysis activity"/>
    <property type="evidence" value="ECO:0007669"/>
    <property type="project" value="InterPro"/>
</dbReference>
<dbReference type="PANTHER" id="PTHR48085">
    <property type="entry name" value="CADMIUM/ZINC-TRANSPORTING ATPASE HMA2-RELATED"/>
    <property type="match status" value="1"/>
</dbReference>
<comment type="subcellular location">
    <subcellularLocation>
        <location evidence="1">Membrane</location>
    </subcellularLocation>
</comment>
<dbReference type="InterPro" id="IPR001757">
    <property type="entry name" value="P_typ_ATPase"/>
</dbReference>
<dbReference type="EMBL" id="UHIV01000001">
    <property type="protein sequence ID" value="SUP52282.1"/>
    <property type="molecule type" value="Genomic_DNA"/>
</dbReference>
<evidence type="ECO:0000256" key="2">
    <source>
        <dbReference type="ARBA" id="ARBA00006024"/>
    </source>
</evidence>
<keyword evidence="10" id="KW-0378">Hydrolase</keyword>
<evidence type="ECO:0000256" key="4">
    <source>
        <dbReference type="ARBA" id="ARBA00022692"/>
    </source>
</evidence>
<dbReference type="GO" id="GO:0008551">
    <property type="term" value="F:P-type cadmium transporter activity"/>
    <property type="evidence" value="ECO:0007669"/>
    <property type="project" value="UniProtKB-EC"/>
</dbReference>
<dbReference type="AlphaFoldDB" id="A0A380NXN5"/>